<keyword evidence="6" id="KW-1185">Reference proteome</keyword>
<evidence type="ECO:0000313" key="5">
    <source>
        <dbReference type="EMBL" id="RXH86918.1"/>
    </source>
</evidence>
<comment type="caution">
    <text evidence="5">The sequence shown here is derived from an EMBL/GenBank/DDBJ whole genome shotgun (WGS) entry which is preliminary data.</text>
</comment>
<feature type="domain" description="Wall-associated receptor kinase galacturonan-binding" evidence="4">
    <location>
        <begin position="43"/>
        <end position="110"/>
    </location>
</feature>
<evidence type="ECO:0000256" key="2">
    <source>
        <dbReference type="ARBA" id="ARBA00022729"/>
    </source>
</evidence>
<dbReference type="AlphaFoldDB" id="A0A498IU41"/>
<dbReference type="STRING" id="3750.A0A498IU41"/>
<dbReference type="PANTHER" id="PTHR33491">
    <property type="entry name" value="OSJNBA0016N04.9 PROTEIN"/>
    <property type="match status" value="1"/>
</dbReference>
<evidence type="ECO:0000256" key="3">
    <source>
        <dbReference type="SAM" id="SignalP"/>
    </source>
</evidence>
<sequence>MLNLSLISLLVLELVFVLSTTSTTTSGGDHRQFLLPPQALPGCSDHCGNVTIPYPFGMAEGCYRGPEFFINCTSTTPADINVNVHEPSIGPIPLIRAKDSLVRVTNISLDGELHILQPIARKCAYIDGYCRCPNDTLRS</sequence>
<dbReference type="InterPro" id="IPR025287">
    <property type="entry name" value="WAK_GUB"/>
</dbReference>
<dbReference type="Pfam" id="PF13947">
    <property type="entry name" value="GUB_WAK_bind"/>
    <property type="match status" value="1"/>
</dbReference>
<keyword evidence="2 3" id="KW-0732">Signal</keyword>
<feature type="signal peptide" evidence="3">
    <location>
        <begin position="1"/>
        <end position="19"/>
    </location>
</feature>
<evidence type="ECO:0000259" key="4">
    <source>
        <dbReference type="Pfam" id="PF13947"/>
    </source>
</evidence>
<dbReference type="EMBL" id="RDQH01000336">
    <property type="protein sequence ID" value="RXH86918.1"/>
    <property type="molecule type" value="Genomic_DNA"/>
</dbReference>
<accession>A0A498IU41</accession>
<dbReference type="Proteomes" id="UP000290289">
    <property type="component" value="Chromosome 10"/>
</dbReference>
<dbReference type="GO" id="GO:0016020">
    <property type="term" value="C:membrane"/>
    <property type="evidence" value="ECO:0007669"/>
    <property type="project" value="UniProtKB-SubCell"/>
</dbReference>
<gene>
    <name evidence="5" type="ORF">DVH24_022191</name>
</gene>
<evidence type="ECO:0000313" key="6">
    <source>
        <dbReference type="Proteomes" id="UP000290289"/>
    </source>
</evidence>
<protein>
    <recommendedName>
        <fullName evidence="4">Wall-associated receptor kinase galacturonan-binding domain-containing protein</fullName>
    </recommendedName>
</protein>
<dbReference type="GO" id="GO:0030247">
    <property type="term" value="F:polysaccharide binding"/>
    <property type="evidence" value="ECO:0007669"/>
    <property type="project" value="InterPro"/>
</dbReference>
<proteinExistence type="predicted"/>
<organism evidence="5 6">
    <name type="scientific">Malus domestica</name>
    <name type="common">Apple</name>
    <name type="synonym">Pyrus malus</name>
    <dbReference type="NCBI Taxonomy" id="3750"/>
    <lineage>
        <taxon>Eukaryota</taxon>
        <taxon>Viridiplantae</taxon>
        <taxon>Streptophyta</taxon>
        <taxon>Embryophyta</taxon>
        <taxon>Tracheophyta</taxon>
        <taxon>Spermatophyta</taxon>
        <taxon>Magnoliopsida</taxon>
        <taxon>eudicotyledons</taxon>
        <taxon>Gunneridae</taxon>
        <taxon>Pentapetalae</taxon>
        <taxon>rosids</taxon>
        <taxon>fabids</taxon>
        <taxon>Rosales</taxon>
        <taxon>Rosaceae</taxon>
        <taxon>Amygdaloideae</taxon>
        <taxon>Maleae</taxon>
        <taxon>Malus</taxon>
    </lineage>
</organism>
<comment type="subcellular location">
    <subcellularLocation>
        <location evidence="1">Membrane</location>
        <topology evidence="1">Single-pass membrane protein</topology>
    </subcellularLocation>
</comment>
<feature type="chain" id="PRO_5019726968" description="Wall-associated receptor kinase galacturonan-binding domain-containing protein" evidence="3">
    <location>
        <begin position="20"/>
        <end position="139"/>
    </location>
</feature>
<evidence type="ECO:0000256" key="1">
    <source>
        <dbReference type="ARBA" id="ARBA00004167"/>
    </source>
</evidence>
<name>A0A498IU41_MALDO</name>
<reference evidence="5 6" key="1">
    <citation type="submission" date="2018-10" db="EMBL/GenBank/DDBJ databases">
        <title>A high-quality apple genome assembly.</title>
        <authorList>
            <person name="Hu J."/>
        </authorList>
    </citation>
    <scope>NUCLEOTIDE SEQUENCE [LARGE SCALE GENOMIC DNA]</scope>
    <source>
        <strain evidence="6">cv. HFTH1</strain>
        <tissue evidence="5">Young leaf</tissue>
    </source>
</reference>